<keyword evidence="2" id="KW-1185">Reference proteome</keyword>
<dbReference type="STRING" id="299255.SAMN02745129_2040"/>
<reference evidence="1 2" key="1">
    <citation type="submission" date="2016-11" db="EMBL/GenBank/DDBJ databases">
        <authorList>
            <person name="Jaros S."/>
            <person name="Januszkiewicz K."/>
            <person name="Wedrychowicz H."/>
        </authorList>
    </citation>
    <scope>NUCLEOTIDE SEQUENCE [LARGE SCALE GENOMIC DNA]</scope>
    <source>
        <strain evidence="1 2">DSM 16917</strain>
    </source>
</reference>
<evidence type="ECO:0000313" key="2">
    <source>
        <dbReference type="Proteomes" id="UP000184268"/>
    </source>
</evidence>
<dbReference type="EMBL" id="FQXG01000003">
    <property type="protein sequence ID" value="SHH47023.1"/>
    <property type="molecule type" value="Genomic_DNA"/>
</dbReference>
<accession>A0A1M5T9H4</accession>
<gene>
    <name evidence="1" type="ORF">SAMN02745129_2040</name>
</gene>
<evidence type="ECO:0000313" key="1">
    <source>
        <dbReference type="EMBL" id="SHH47023.1"/>
    </source>
</evidence>
<dbReference type="InterPro" id="IPR013396">
    <property type="entry name" value="CRISPR-assoc_prot_Csy4"/>
</dbReference>
<sequence>MVYCIGLQILVMGPTRHGEVMTLLHKALGSVDAPGAIGIAFPDYRLAPTRSLGRGFVLFAEDPHSLSSLLVSPPFCALSGQEGILTYPVQAIPKQASWVRFSRERRRQRRALKATGRYKDNALPSFDINSTSNGHRFQIAVRMAPVDSTEVRSGLGPYSSYGLSAGLGGIAPLFPVEMLQHDCQ</sequence>
<dbReference type="GO" id="GO:0043571">
    <property type="term" value="P:maintenance of CRISPR repeat elements"/>
    <property type="evidence" value="ECO:0007669"/>
    <property type="project" value="InterPro"/>
</dbReference>
<organism evidence="1 2">
    <name type="scientific">Ferrimonas marina</name>
    <dbReference type="NCBI Taxonomy" id="299255"/>
    <lineage>
        <taxon>Bacteria</taxon>
        <taxon>Pseudomonadati</taxon>
        <taxon>Pseudomonadota</taxon>
        <taxon>Gammaproteobacteria</taxon>
        <taxon>Alteromonadales</taxon>
        <taxon>Ferrimonadaceae</taxon>
        <taxon>Ferrimonas</taxon>
    </lineage>
</organism>
<dbReference type="Gene3D" id="3.30.70.2540">
    <property type="entry name" value="CRISPR-associated endoribonuclease Cas6/Csy4"/>
    <property type="match status" value="1"/>
</dbReference>
<dbReference type="GO" id="GO:0004519">
    <property type="term" value="F:endonuclease activity"/>
    <property type="evidence" value="ECO:0007669"/>
    <property type="project" value="InterPro"/>
</dbReference>
<name>A0A1M5T9H4_9GAMM</name>
<dbReference type="Proteomes" id="UP000184268">
    <property type="component" value="Unassembled WGS sequence"/>
</dbReference>
<dbReference type="AlphaFoldDB" id="A0A1M5T9H4"/>
<dbReference type="InterPro" id="IPR042564">
    <property type="entry name" value="CRISPR-Cas6/Csy4_sf"/>
</dbReference>
<dbReference type="Pfam" id="PF09618">
    <property type="entry name" value="Cas_Csy4"/>
    <property type="match status" value="1"/>
</dbReference>
<proteinExistence type="predicted"/>
<protein>
    <submittedName>
        <fullName evidence="1">CRISPR-associated protein (Cas_Csy4)</fullName>
    </submittedName>
</protein>